<sequence>MHDILLDGRKIGNLGQLHTVLKEALELPDYYGNNLDALWDCLTGYVAMPLTIRWVHFQESEKKLGDHSRLLLQLFRDAEEELEGFQLLLE</sequence>
<evidence type="ECO:0000313" key="3">
    <source>
        <dbReference type="EMBL" id="AVF26601.1"/>
    </source>
</evidence>
<dbReference type="Proteomes" id="UP000239833">
    <property type="component" value="Chromosome"/>
</dbReference>
<reference evidence="4" key="1">
    <citation type="submission" date="2017-02" db="EMBL/GenBank/DDBJ databases">
        <title>Delineation of Paenibacillus larvae strains originating from foulbrood outbreaks.</title>
        <authorList>
            <person name="Beims H."/>
            <person name="Bunk B."/>
            <person name="Sproeer C."/>
            <person name="Mohr K.I."/>
            <person name="Pradella S."/>
            <person name="Guenther G."/>
            <person name="Rohde M."/>
            <person name="von der Ohe W."/>
            <person name="Steinert M."/>
        </authorList>
    </citation>
    <scope>NUCLEOTIDE SEQUENCE [LARGE SCALE GENOMIC DNA]</scope>
    <source>
        <strain evidence="4">Eric_III</strain>
    </source>
</reference>
<dbReference type="EMBL" id="CP019655">
    <property type="protein sequence ID" value="AVF26601.1"/>
    <property type="molecule type" value="Genomic_DNA"/>
</dbReference>
<protein>
    <submittedName>
        <fullName evidence="3">Ribonuclease inhibitor-like protein</fullName>
    </submittedName>
</protein>
<feature type="domain" description="Barstar (barnase inhibitor)" evidence="2">
    <location>
        <begin position="1"/>
        <end position="83"/>
    </location>
</feature>
<dbReference type="RefSeq" id="WP_023484539.1">
    <property type="nucleotide sequence ID" value="NZ_CP019651.1"/>
</dbReference>
<dbReference type="SUPFAM" id="SSF52038">
    <property type="entry name" value="Barstar-related"/>
    <property type="match status" value="1"/>
</dbReference>
<dbReference type="Pfam" id="PF01337">
    <property type="entry name" value="Barstar"/>
    <property type="match status" value="1"/>
</dbReference>
<dbReference type="CDD" id="cd05142">
    <property type="entry name" value="Barstar"/>
    <property type="match status" value="1"/>
</dbReference>
<organism evidence="3 4">
    <name type="scientific">Paenibacillus larvae subsp. larvae</name>
    <dbReference type="NCBI Taxonomy" id="147375"/>
    <lineage>
        <taxon>Bacteria</taxon>
        <taxon>Bacillati</taxon>
        <taxon>Bacillota</taxon>
        <taxon>Bacilli</taxon>
        <taxon>Bacillales</taxon>
        <taxon>Paenibacillaceae</taxon>
        <taxon>Paenibacillus</taxon>
    </lineage>
</organism>
<dbReference type="AlphaFoldDB" id="A0A2L1U103"/>
<evidence type="ECO:0000259" key="2">
    <source>
        <dbReference type="Pfam" id="PF01337"/>
    </source>
</evidence>
<dbReference type="Gene3D" id="3.30.370.10">
    <property type="entry name" value="Barstar-like"/>
    <property type="match status" value="1"/>
</dbReference>
<gene>
    <name evidence="3" type="ORF">ERICIII_02449</name>
</gene>
<dbReference type="STRING" id="147375.BXP28_04990"/>
<evidence type="ECO:0000313" key="4">
    <source>
        <dbReference type="Proteomes" id="UP000239833"/>
    </source>
</evidence>
<dbReference type="InterPro" id="IPR000468">
    <property type="entry name" value="Barstar"/>
</dbReference>
<comment type="similarity">
    <text evidence="1">Belongs to the barstar family.</text>
</comment>
<proteinExistence type="inferred from homology"/>
<accession>A0A2L1U103</accession>
<dbReference type="GeneID" id="64219110"/>
<name>A0A2L1U103_9BACL</name>
<dbReference type="InterPro" id="IPR035905">
    <property type="entry name" value="Barstar-like_sf"/>
</dbReference>
<evidence type="ECO:0000256" key="1">
    <source>
        <dbReference type="ARBA" id="ARBA00006845"/>
    </source>
</evidence>